<reference evidence="1 2" key="1">
    <citation type="submission" date="2024-05" db="EMBL/GenBank/DDBJ databases">
        <authorList>
            <person name="Wallberg A."/>
        </authorList>
    </citation>
    <scope>NUCLEOTIDE SEQUENCE [LARGE SCALE GENOMIC DNA]</scope>
</reference>
<dbReference type="Proteomes" id="UP001497623">
    <property type="component" value="Unassembled WGS sequence"/>
</dbReference>
<dbReference type="EMBL" id="CAXKWB010015148">
    <property type="protein sequence ID" value="CAL4112830.1"/>
    <property type="molecule type" value="Genomic_DNA"/>
</dbReference>
<name>A0AAV2R7F1_MEGNR</name>
<proteinExistence type="predicted"/>
<evidence type="ECO:0000313" key="2">
    <source>
        <dbReference type="Proteomes" id="UP001497623"/>
    </source>
</evidence>
<feature type="non-terminal residue" evidence="1">
    <location>
        <position position="102"/>
    </location>
</feature>
<protein>
    <recommendedName>
        <fullName evidence="3">Ig-like domain-containing protein</fullName>
    </recommendedName>
</protein>
<keyword evidence="2" id="KW-1185">Reference proteome</keyword>
<evidence type="ECO:0008006" key="3">
    <source>
        <dbReference type="Google" id="ProtNLM"/>
    </source>
</evidence>
<sequence>GQPLHVPTILNKDPLWEFVGLTLPEPPNCLALTLDNPIIPIKGRPYTTKRCVSPAPITLCEVPLIFNYNKLILNPGDQVQLVCGIKGNYSHCVWEKDTNIIK</sequence>
<comment type="caution">
    <text evidence="1">The sequence shown here is derived from an EMBL/GenBank/DDBJ whole genome shotgun (WGS) entry which is preliminary data.</text>
</comment>
<evidence type="ECO:0000313" key="1">
    <source>
        <dbReference type="EMBL" id="CAL4112830.1"/>
    </source>
</evidence>
<gene>
    <name evidence="1" type="ORF">MNOR_LOCUS19984</name>
</gene>
<organism evidence="1 2">
    <name type="scientific">Meganyctiphanes norvegica</name>
    <name type="common">Northern krill</name>
    <name type="synonym">Thysanopoda norvegica</name>
    <dbReference type="NCBI Taxonomy" id="48144"/>
    <lineage>
        <taxon>Eukaryota</taxon>
        <taxon>Metazoa</taxon>
        <taxon>Ecdysozoa</taxon>
        <taxon>Arthropoda</taxon>
        <taxon>Crustacea</taxon>
        <taxon>Multicrustacea</taxon>
        <taxon>Malacostraca</taxon>
        <taxon>Eumalacostraca</taxon>
        <taxon>Eucarida</taxon>
        <taxon>Euphausiacea</taxon>
        <taxon>Euphausiidae</taxon>
        <taxon>Meganyctiphanes</taxon>
    </lineage>
</organism>
<accession>A0AAV2R7F1</accession>
<feature type="non-terminal residue" evidence="1">
    <location>
        <position position="1"/>
    </location>
</feature>
<dbReference type="AlphaFoldDB" id="A0AAV2R7F1"/>